<keyword evidence="2" id="KW-0805">Transcription regulation</keyword>
<dbReference type="Pfam" id="PF04545">
    <property type="entry name" value="Sigma70_r4"/>
    <property type="match status" value="1"/>
</dbReference>
<reference evidence="8 9" key="1">
    <citation type="submission" date="2022-10" db="EMBL/GenBank/DDBJ databases">
        <title>Draft genome sequence of Streptomyces sp. YSPA8.</title>
        <authorList>
            <person name="Moriuchi R."/>
            <person name="Dohra H."/>
            <person name="Yamamura H."/>
            <person name="Kodani S."/>
        </authorList>
    </citation>
    <scope>NUCLEOTIDE SEQUENCE [LARGE SCALE GENOMIC DNA]</scope>
    <source>
        <strain evidence="8 9">YSPA8</strain>
    </source>
</reference>
<dbReference type="InterPro" id="IPR007627">
    <property type="entry name" value="RNA_pol_sigma70_r2"/>
</dbReference>
<dbReference type="CDD" id="cd06171">
    <property type="entry name" value="Sigma70_r4"/>
    <property type="match status" value="1"/>
</dbReference>
<keyword evidence="4" id="KW-0238">DNA-binding</keyword>
<dbReference type="PANTHER" id="PTHR43133:SF52">
    <property type="entry name" value="ECF RNA POLYMERASE SIGMA FACTOR SIGL"/>
    <property type="match status" value="1"/>
</dbReference>
<protein>
    <submittedName>
        <fullName evidence="8">Sigma-70 family RNA polymerase sigma factor</fullName>
    </submittedName>
</protein>
<keyword evidence="3" id="KW-0731">Sigma factor</keyword>
<dbReference type="InterPro" id="IPR007630">
    <property type="entry name" value="RNA_pol_sigma70_r4"/>
</dbReference>
<evidence type="ECO:0000259" key="7">
    <source>
        <dbReference type="Pfam" id="PF04545"/>
    </source>
</evidence>
<evidence type="ECO:0000256" key="1">
    <source>
        <dbReference type="ARBA" id="ARBA00010641"/>
    </source>
</evidence>
<dbReference type="Pfam" id="PF04542">
    <property type="entry name" value="Sigma70_r2"/>
    <property type="match status" value="1"/>
</dbReference>
<evidence type="ECO:0000313" key="9">
    <source>
        <dbReference type="Proteomes" id="UP001291653"/>
    </source>
</evidence>
<dbReference type="EMBL" id="BSBI01000003">
    <property type="protein sequence ID" value="GLF94654.1"/>
    <property type="molecule type" value="Genomic_DNA"/>
</dbReference>
<keyword evidence="5" id="KW-0804">Transcription</keyword>
<dbReference type="InterPro" id="IPR039425">
    <property type="entry name" value="RNA_pol_sigma-70-like"/>
</dbReference>
<comment type="similarity">
    <text evidence="1">Belongs to the sigma-70 factor family. ECF subfamily.</text>
</comment>
<dbReference type="InterPro" id="IPR013324">
    <property type="entry name" value="RNA_pol_sigma_r3/r4-like"/>
</dbReference>
<dbReference type="Gene3D" id="1.10.10.10">
    <property type="entry name" value="Winged helix-like DNA-binding domain superfamily/Winged helix DNA-binding domain"/>
    <property type="match status" value="1"/>
</dbReference>
<dbReference type="InterPro" id="IPR013325">
    <property type="entry name" value="RNA_pol_sigma_r2"/>
</dbReference>
<evidence type="ECO:0000259" key="6">
    <source>
        <dbReference type="Pfam" id="PF04542"/>
    </source>
</evidence>
<evidence type="ECO:0000256" key="5">
    <source>
        <dbReference type="ARBA" id="ARBA00023163"/>
    </source>
</evidence>
<organism evidence="8 9">
    <name type="scientific">Streptomyces yaizuensis</name>
    <dbReference type="NCBI Taxonomy" id="2989713"/>
    <lineage>
        <taxon>Bacteria</taxon>
        <taxon>Bacillati</taxon>
        <taxon>Actinomycetota</taxon>
        <taxon>Actinomycetes</taxon>
        <taxon>Kitasatosporales</taxon>
        <taxon>Streptomycetaceae</taxon>
        <taxon>Streptomyces</taxon>
    </lineage>
</organism>
<feature type="domain" description="RNA polymerase sigma-70 region 2" evidence="6">
    <location>
        <begin position="41"/>
        <end position="110"/>
    </location>
</feature>
<dbReference type="InterPro" id="IPR036388">
    <property type="entry name" value="WH-like_DNA-bd_sf"/>
</dbReference>
<evidence type="ECO:0000313" key="8">
    <source>
        <dbReference type="EMBL" id="GLF94654.1"/>
    </source>
</evidence>
<feature type="domain" description="RNA polymerase sigma-70 region 4" evidence="7">
    <location>
        <begin position="144"/>
        <end position="192"/>
    </location>
</feature>
<name>A0ABQ5NWC7_9ACTN</name>
<evidence type="ECO:0000256" key="4">
    <source>
        <dbReference type="ARBA" id="ARBA00023125"/>
    </source>
</evidence>
<dbReference type="Proteomes" id="UP001291653">
    <property type="component" value="Unassembled WGS sequence"/>
</dbReference>
<dbReference type="Gene3D" id="1.10.1740.10">
    <property type="match status" value="1"/>
</dbReference>
<accession>A0ABQ5NWC7</accession>
<dbReference type="InterPro" id="IPR014284">
    <property type="entry name" value="RNA_pol_sigma-70_dom"/>
</dbReference>
<dbReference type="PANTHER" id="PTHR43133">
    <property type="entry name" value="RNA POLYMERASE ECF-TYPE SIGMA FACTO"/>
    <property type="match status" value="1"/>
</dbReference>
<gene>
    <name evidence="8" type="ORF">SYYSPA8_10175</name>
</gene>
<dbReference type="RefSeq" id="WP_323446717.1">
    <property type="nucleotide sequence ID" value="NZ_BSBI01000003.1"/>
</dbReference>
<dbReference type="SUPFAM" id="SSF88946">
    <property type="entry name" value="Sigma2 domain of RNA polymerase sigma factors"/>
    <property type="match status" value="1"/>
</dbReference>
<evidence type="ECO:0000256" key="2">
    <source>
        <dbReference type="ARBA" id="ARBA00023015"/>
    </source>
</evidence>
<keyword evidence="9" id="KW-1185">Reference proteome</keyword>
<sequence length="202" mass="22789">MTLVHERTPDAVVAGARARQCPADRPVPAASHETLREVHAAYGKVLLSVVLRFTGGDRHWAEDVVQETFFRAWRHAHQLRREDDGGDRTLLPWLATVARRIVINDRRRRDCRPREVEVSAGDPGFFTVPDGTNQVLSRIVVLDAMAKLTSAHRRVITEVYLYRRTINEVADSTGVPPGTVKSRLHYGLRVMRAELEKQGVTP</sequence>
<dbReference type="NCBIfam" id="TIGR02937">
    <property type="entry name" value="sigma70-ECF"/>
    <property type="match status" value="1"/>
</dbReference>
<dbReference type="SUPFAM" id="SSF88659">
    <property type="entry name" value="Sigma3 and sigma4 domains of RNA polymerase sigma factors"/>
    <property type="match status" value="1"/>
</dbReference>
<proteinExistence type="inferred from homology"/>
<comment type="caution">
    <text evidence="8">The sequence shown here is derived from an EMBL/GenBank/DDBJ whole genome shotgun (WGS) entry which is preliminary data.</text>
</comment>
<evidence type="ECO:0000256" key="3">
    <source>
        <dbReference type="ARBA" id="ARBA00023082"/>
    </source>
</evidence>